<keyword evidence="2" id="KW-0472">Membrane</keyword>
<dbReference type="EMBL" id="AMEQ01000029">
    <property type="protein sequence ID" value="EKY01207.1"/>
    <property type="molecule type" value="Genomic_DNA"/>
</dbReference>
<dbReference type="HOGENOM" id="CLU_096069_0_1_10"/>
<dbReference type="PROSITE" id="PS50005">
    <property type="entry name" value="TPR"/>
    <property type="match status" value="1"/>
</dbReference>
<keyword evidence="2" id="KW-1133">Transmembrane helix</keyword>
<dbReference type="STRING" id="1127696.HMPREF9134_01119"/>
<dbReference type="Proteomes" id="UP000010408">
    <property type="component" value="Unassembled WGS sequence"/>
</dbReference>
<comment type="caution">
    <text evidence="3">The sequence shown here is derived from an EMBL/GenBank/DDBJ whole genome shotgun (WGS) entry which is preliminary data.</text>
</comment>
<dbReference type="InterPro" id="IPR019734">
    <property type="entry name" value="TPR_rpt"/>
</dbReference>
<dbReference type="AlphaFoldDB" id="L1NDB9"/>
<protein>
    <submittedName>
        <fullName evidence="3">Tetratricopeptide repeat protein</fullName>
    </submittedName>
</protein>
<evidence type="ECO:0000313" key="4">
    <source>
        <dbReference type="Proteomes" id="UP000010408"/>
    </source>
</evidence>
<feature type="transmembrane region" description="Helical" evidence="2">
    <location>
        <begin position="33"/>
        <end position="51"/>
    </location>
</feature>
<proteinExistence type="predicted"/>
<dbReference type="Gene3D" id="1.25.40.10">
    <property type="entry name" value="Tetratricopeptide repeat domain"/>
    <property type="match status" value="1"/>
</dbReference>
<keyword evidence="2" id="KW-0812">Transmembrane</keyword>
<evidence type="ECO:0000256" key="1">
    <source>
        <dbReference type="PROSITE-ProRule" id="PRU00339"/>
    </source>
</evidence>
<dbReference type="RefSeq" id="WP_005469690.1">
    <property type="nucleotide sequence ID" value="NZ_KB291047.1"/>
</dbReference>
<sequence>MSLQEHRGQDTLDVIDEKVMQGEQFFERHGKKIMIGVGAIILIALGIFAYIKFIKEPKNVKASTQLFVSEEQFIMGQDSLALKGAGGPGFEAIAKNFSGTDAANLAHAYSGICLYDMGKYQEALAELQKFSSDEALVAPSIQRMIGDCYVQLGKLEDAVKAYESAAKSANSEAISPSCLIKAGHVYEKLGKYDQAVKAYQEVKDKYYTAPEAEMVEADLIRARVAGGK</sequence>
<keyword evidence="1" id="KW-0802">TPR repeat</keyword>
<organism evidence="3 4">
    <name type="scientific">Porphyromonas catoniae F0037</name>
    <dbReference type="NCBI Taxonomy" id="1127696"/>
    <lineage>
        <taxon>Bacteria</taxon>
        <taxon>Pseudomonadati</taxon>
        <taxon>Bacteroidota</taxon>
        <taxon>Bacteroidia</taxon>
        <taxon>Bacteroidales</taxon>
        <taxon>Porphyromonadaceae</taxon>
        <taxon>Porphyromonas</taxon>
    </lineage>
</organism>
<feature type="repeat" description="TPR" evidence="1">
    <location>
        <begin position="139"/>
        <end position="172"/>
    </location>
</feature>
<dbReference type="SUPFAM" id="SSF48452">
    <property type="entry name" value="TPR-like"/>
    <property type="match status" value="1"/>
</dbReference>
<evidence type="ECO:0000313" key="3">
    <source>
        <dbReference type="EMBL" id="EKY01207.1"/>
    </source>
</evidence>
<reference evidence="3 4" key="1">
    <citation type="submission" date="2012-05" db="EMBL/GenBank/DDBJ databases">
        <authorList>
            <person name="Weinstock G."/>
            <person name="Sodergren E."/>
            <person name="Lobos E.A."/>
            <person name="Fulton L."/>
            <person name="Fulton R."/>
            <person name="Courtney L."/>
            <person name="Fronick C."/>
            <person name="O'Laughlin M."/>
            <person name="Godfrey J."/>
            <person name="Wilson R.M."/>
            <person name="Miner T."/>
            <person name="Farmer C."/>
            <person name="Delehaunty K."/>
            <person name="Cordes M."/>
            <person name="Minx P."/>
            <person name="Tomlinson C."/>
            <person name="Chen J."/>
            <person name="Wollam A."/>
            <person name="Pepin K.H."/>
            <person name="Bhonagiri V."/>
            <person name="Zhang X."/>
            <person name="Suruliraj S."/>
            <person name="Warren W."/>
            <person name="Mitreva M."/>
            <person name="Mardis E.R."/>
            <person name="Wilson R.K."/>
        </authorList>
    </citation>
    <scope>NUCLEOTIDE SEQUENCE [LARGE SCALE GENOMIC DNA]</scope>
    <source>
        <strain evidence="3 4">F0037</strain>
    </source>
</reference>
<evidence type="ECO:0000256" key="2">
    <source>
        <dbReference type="SAM" id="Phobius"/>
    </source>
</evidence>
<accession>L1NDB9</accession>
<dbReference type="SMART" id="SM00028">
    <property type="entry name" value="TPR"/>
    <property type="match status" value="2"/>
</dbReference>
<name>L1NDB9_9PORP</name>
<dbReference type="PATRIC" id="fig|1127696.3.peg.1007"/>
<dbReference type="eggNOG" id="COG1729">
    <property type="taxonomic scope" value="Bacteria"/>
</dbReference>
<dbReference type="InterPro" id="IPR011990">
    <property type="entry name" value="TPR-like_helical_dom_sf"/>
</dbReference>
<gene>
    <name evidence="3" type="ORF">HMPREF9134_01119</name>
</gene>
<dbReference type="Pfam" id="PF13432">
    <property type="entry name" value="TPR_16"/>
    <property type="match status" value="1"/>
</dbReference>
<dbReference type="Pfam" id="PF13181">
    <property type="entry name" value="TPR_8"/>
    <property type="match status" value="1"/>
</dbReference>